<feature type="active site" description="Nucleophile" evidence="2">
    <location>
        <position position="38"/>
    </location>
</feature>
<dbReference type="PANTHER" id="PTHR46394">
    <property type="entry name" value="ANNEXIN"/>
    <property type="match status" value="1"/>
</dbReference>
<feature type="short sequence motif" description="DGA/G" evidence="2">
    <location>
        <begin position="193"/>
        <end position="195"/>
    </location>
</feature>
<dbReference type="CDD" id="cd07207">
    <property type="entry name" value="Pat_ExoU_VipD_like"/>
    <property type="match status" value="1"/>
</dbReference>
<dbReference type="Pfam" id="PF01734">
    <property type="entry name" value="Patatin"/>
    <property type="match status" value="1"/>
</dbReference>
<dbReference type="GO" id="GO:0016042">
    <property type="term" value="P:lipid catabolic process"/>
    <property type="evidence" value="ECO:0007669"/>
    <property type="project" value="UniProtKB-UniRule"/>
</dbReference>
<feature type="short sequence motif" description="GXGXXG" evidence="2">
    <location>
        <begin position="9"/>
        <end position="14"/>
    </location>
</feature>
<evidence type="ECO:0000256" key="2">
    <source>
        <dbReference type="PROSITE-ProRule" id="PRU01161"/>
    </source>
</evidence>
<proteinExistence type="predicted"/>
<evidence type="ECO:0000259" key="3">
    <source>
        <dbReference type="PROSITE" id="PS51635"/>
    </source>
</evidence>
<dbReference type="RefSeq" id="WP_124695561.1">
    <property type="nucleotide sequence ID" value="NZ_JBHUFE010000007.1"/>
</dbReference>
<feature type="domain" description="PNPLA" evidence="3">
    <location>
        <begin position="5"/>
        <end position="206"/>
    </location>
</feature>
<dbReference type="GO" id="GO:0016787">
    <property type="term" value="F:hydrolase activity"/>
    <property type="evidence" value="ECO:0007669"/>
    <property type="project" value="UniProtKB-UniRule"/>
</dbReference>
<dbReference type="EMBL" id="RQPI01000005">
    <property type="protein sequence ID" value="RQW11512.1"/>
    <property type="molecule type" value="Genomic_DNA"/>
</dbReference>
<evidence type="ECO:0000313" key="5">
    <source>
        <dbReference type="Proteomes" id="UP000282529"/>
    </source>
</evidence>
<reference evidence="4 5" key="1">
    <citation type="submission" date="2018-11" db="EMBL/GenBank/DDBJ databases">
        <title>Genome sequence of strain 7197.</title>
        <authorList>
            <person name="Gao J."/>
            <person name="Sun J."/>
        </authorList>
    </citation>
    <scope>NUCLEOTIDE SEQUENCE [LARGE SCALE GENOMIC DNA]</scope>
    <source>
        <strain evidence="4 5">7197</strain>
    </source>
</reference>
<dbReference type="Gene3D" id="3.40.1090.10">
    <property type="entry name" value="Cytosolic phospholipase A2 catalytic domain"/>
    <property type="match status" value="2"/>
</dbReference>
<dbReference type="AlphaFoldDB" id="A0A3N9PYN0"/>
<protein>
    <submittedName>
        <fullName evidence="4">Patatin</fullName>
    </submittedName>
</protein>
<keyword evidence="5" id="KW-1185">Reference proteome</keyword>
<evidence type="ECO:0000313" key="4">
    <source>
        <dbReference type="EMBL" id="RQW11512.1"/>
    </source>
</evidence>
<dbReference type="PANTHER" id="PTHR46394:SF1">
    <property type="entry name" value="PNPLA DOMAIN-CONTAINING PROTEIN"/>
    <property type="match status" value="1"/>
</dbReference>
<feature type="short sequence motif" description="GXSXG" evidence="2">
    <location>
        <begin position="36"/>
        <end position="40"/>
    </location>
</feature>
<dbReference type="PROSITE" id="PS51635">
    <property type="entry name" value="PNPLA"/>
    <property type="match status" value="1"/>
</dbReference>
<name>A0A3N9PYN0_9BACL</name>
<dbReference type="InterPro" id="IPR002641">
    <property type="entry name" value="PNPLA_dom"/>
</dbReference>
<evidence type="ECO:0000256" key="1">
    <source>
        <dbReference type="ARBA" id="ARBA00023098"/>
    </source>
</evidence>
<sequence length="324" mass="35289">MEINAVFEGGGVKGISLAGAVQASEEAGVTFGRVAGTSSGSIVASMIAAGYSGEEMSRIIQGTSFRSFLKRSPVFNTKLIGPALRVMLKKGLYSGEALESWIRGILQQKGIVSFRDLPPGKLSIIASDITDGRLVVLPEGLEEYGINPDYFEVAKAVRMSCSIPYFFDPVMLRRNGKAAAGKSFTEQFVYMVDGGLLSNFPMWLFEGKETGQLGAVKVPVVGYQMVGRTAPQAHRITGPFSMLQALVGTMLSAHDERYIEQEKVVRTVKIPTLGIGTVQFELTPEQSIALYDSGYRAGKEFFQKWRPDRLDKLPNINKKASSHS</sequence>
<keyword evidence="1 2" id="KW-0443">Lipid metabolism</keyword>
<dbReference type="Proteomes" id="UP000282529">
    <property type="component" value="Unassembled WGS sequence"/>
</dbReference>
<dbReference type="OrthoDB" id="9770965at2"/>
<dbReference type="InterPro" id="IPR016035">
    <property type="entry name" value="Acyl_Trfase/lysoPLipase"/>
</dbReference>
<keyword evidence="2" id="KW-0378">Hydrolase</keyword>
<feature type="active site" description="Proton acceptor" evidence="2">
    <location>
        <position position="193"/>
    </location>
</feature>
<organism evidence="4 5">
    <name type="scientific">Paenibacillus rhizophilus</name>
    <dbReference type="NCBI Taxonomy" id="1850366"/>
    <lineage>
        <taxon>Bacteria</taxon>
        <taxon>Bacillati</taxon>
        <taxon>Bacillota</taxon>
        <taxon>Bacilli</taxon>
        <taxon>Bacillales</taxon>
        <taxon>Paenibacillaceae</taxon>
        <taxon>Paenibacillus</taxon>
    </lineage>
</organism>
<accession>A0A3N9PYN0</accession>
<keyword evidence="2" id="KW-0442">Lipid degradation</keyword>
<dbReference type="InterPro" id="IPR052580">
    <property type="entry name" value="Lipid_Hydrolase"/>
</dbReference>
<dbReference type="SUPFAM" id="SSF52151">
    <property type="entry name" value="FabD/lysophospholipase-like"/>
    <property type="match status" value="1"/>
</dbReference>
<comment type="caution">
    <text evidence="4">The sequence shown here is derived from an EMBL/GenBank/DDBJ whole genome shotgun (WGS) entry which is preliminary data.</text>
</comment>
<gene>
    <name evidence="4" type="ORF">EH198_10840</name>
</gene>